<feature type="region of interest" description="Disordered" evidence="1">
    <location>
        <begin position="207"/>
        <end position="273"/>
    </location>
</feature>
<gene>
    <name evidence="2" type="ORF">QBC38DRAFT_415066</name>
</gene>
<evidence type="ECO:0000313" key="3">
    <source>
        <dbReference type="Proteomes" id="UP001301958"/>
    </source>
</evidence>
<feature type="region of interest" description="Disordered" evidence="1">
    <location>
        <begin position="52"/>
        <end position="74"/>
    </location>
</feature>
<dbReference type="EMBL" id="MU865321">
    <property type="protein sequence ID" value="KAK4228213.1"/>
    <property type="molecule type" value="Genomic_DNA"/>
</dbReference>
<accession>A0AAN7H054</accession>
<feature type="compositionally biased region" description="Basic and acidic residues" evidence="1">
    <location>
        <begin position="207"/>
        <end position="229"/>
    </location>
</feature>
<feature type="compositionally biased region" description="Basic and acidic residues" evidence="1">
    <location>
        <begin position="21"/>
        <end position="31"/>
    </location>
</feature>
<comment type="caution">
    <text evidence="2">The sequence shown here is derived from an EMBL/GenBank/DDBJ whole genome shotgun (WGS) entry which is preliminary data.</text>
</comment>
<feature type="compositionally biased region" description="Acidic residues" evidence="1">
    <location>
        <begin position="59"/>
        <end position="74"/>
    </location>
</feature>
<sequence length="273" mass="31005">MFELPDAKRVRREDLYDDSDRDATPEAAEKDIELRQKLNERLSSLLAIDLNVSSTTKQEDDDDVAPPENDEKEEAEFDFRLFSTSTPSQKVVIKTKEEEGLGSTGGEVPFARRPISHYIRGELTKEEKEKFRLAAISAQDVFAMASQRAWGFEAPWRVTKITVVGKKGVGQQPVFGTAVEEKKKKTRPGKNKRIVLRIKEKKLKEEMERKKAEMEKKQSQLMSKEEHLREKKKRLNREKKLKRRQKEKEKKAAAGGGGGGDDGKSDAGSDVSE</sequence>
<name>A0AAN7H054_9PEZI</name>
<feature type="compositionally biased region" description="Basic and acidic residues" evidence="1">
    <location>
        <begin position="1"/>
        <end position="14"/>
    </location>
</feature>
<protein>
    <submittedName>
        <fullName evidence="2">Uncharacterized protein</fullName>
    </submittedName>
</protein>
<evidence type="ECO:0000313" key="2">
    <source>
        <dbReference type="EMBL" id="KAK4228213.1"/>
    </source>
</evidence>
<proteinExistence type="predicted"/>
<reference evidence="2" key="1">
    <citation type="journal article" date="2023" name="Mol. Phylogenet. Evol.">
        <title>Genome-scale phylogeny and comparative genomics of the fungal order Sordariales.</title>
        <authorList>
            <person name="Hensen N."/>
            <person name="Bonometti L."/>
            <person name="Westerberg I."/>
            <person name="Brannstrom I.O."/>
            <person name="Guillou S."/>
            <person name="Cros-Aarteil S."/>
            <person name="Calhoun S."/>
            <person name="Haridas S."/>
            <person name="Kuo A."/>
            <person name="Mondo S."/>
            <person name="Pangilinan J."/>
            <person name="Riley R."/>
            <person name="LaButti K."/>
            <person name="Andreopoulos B."/>
            <person name="Lipzen A."/>
            <person name="Chen C."/>
            <person name="Yan M."/>
            <person name="Daum C."/>
            <person name="Ng V."/>
            <person name="Clum A."/>
            <person name="Steindorff A."/>
            <person name="Ohm R.A."/>
            <person name="Martin F."/>
            <person name="Silar P."/>
            <person name="Natvig D.O."/>
            <person name="Lalanne C."/>
            <person name="Gautier V."/>
            <person name="Ament-Velasquez S.L."/>
            <person name="Kruys A."/>
            <person name="Hutchinson M.I."/>
            <person name="Powell A.J."/>
            <person name="Barry K."/>
            <person name="Miller A.N."/>
            <person name="Grigoriev I.V."/>
            <person name="Debuchy R."/>
            <person name="Gladieux P."/>
            <person name="Hiltunen Thoren M."/>
            <person name="Johannesson H."/>
        </authorList>
    </citation>
    <scope>NUCLEOTIDE SEQUENCE</scope>
    <source>
        <strain evidence="2">CBS 990.96</strain>
    </source>
</reference>
<feature type="compositionally biased region" description="Basic residues" evidence="1">
    <location>
        <begin position="230"/>
        <end position="245"/>
    </location>
</feature>
<keyword evidence="3" id="KW-1185">Reference proteome</keyword>
<dbReference type="AlphaFoldDB" id="A0AAN7H054"/>
<organism evidence="2 3">
    <name type="scientific">Podospora fimiseda</name>
    <dbReference type="NCBI Taxonomy" id="252190"/>
    <lineage>
        <taxon>Eukaryota</taxon>
        <taxon>Fungi</taxon>
        <taxon>Dikarya</taxon>
        <taxon>Ascomycota</taxon>
        <taxon>Pezizomycotina</taxon>
        <taxon>Sordariomycetes</taxon>
        <taxon>Sordariomycetidae</taxon>
        <taxon>Sordariales</taxon>
        <taxon>Podosporaceae</taxon>
        <taxon>Podospora</taxon>
    </lineage>
</organism>
<dbReference type="Proteomes" id="UP001301958">
    <property type="component" value="Unassembled WGS sequence"/>
</dbReference>
<dbReference type="InterPro" id="IPR018555">
    <property type="entry name" value="C630.06c-like"/>
</dbReference>
<reference evidence="2" key="2">
    <citation type="submission" date="2023-05" db="EMBL/GenBank/DDBJ databases">
        <authorList>
            <consortium name="Lawrence Berkeley National Laboratory"/>
            <person name="Steindorff A."/>
            <person name="Hensen N."/>
            <person name="Bonometti L."/>
            <person name="Westerberg I."/>
            <person name="Brannstrom I.O."/>
            <person name="Guillou S."/>
            <person name="Cros-Aarteil S."/>
            <person name="Calhoun S."/>
            <person name="Haridas S."/>
            <person name="Kuo A."/>
            <person name="Mondo S."/>
            <person name="Pangilinan J."/>
            <person name="Riley R."/>
            <person name="Labutti K."/>
            <person name="Andreopoulos B."/>
            <person name="Lipzen A."/>
            <person name="Chen C."/>
            <person name="Yanf M."/>
            <person name="Daum C."/>
            <person name="Ng V."/>
            <person name="Clum A."/>
            <person name="Ohm R."/>
            <person name="Martin F."/>
            <person name="Silar P."/>
            <person name="Natvig D."/>
            <person name="Lalanne C."/>
            <person name="Gautier V."/>
            <person name="Ament-Velasquez S.L."/>
            <person name="Kruys A."/>
            <person name="Hutchinson M.I."/>
            <person name="Powell A.J."/>
            <person name="Barry K."/>
            <person name="Miller A.N."/>
            <person name="Grigoriev I.V."/>
            <person name="Debuchy R."/>
            <person name="Gladieux P."/>
            <person name="Thoren M.H."/>
            <person name="Johannesson H."/>
        </authorList>
    </citation>
    <scope>NUCLEOTIDE SEQUENCE</scope>
    <source>
        <strain evidence="2">CBS 990.96</strain>
    </source>
</reference>
<feature type="region of interest" description="Disordered" evidence="1">
    <location>
        <begin position="1"/>
        <end position="31"/>
    </location>
</feature>
<evidence type="ECO:0000256" key="1">
    <source>
        <dbReference type="SAM" id="MobiDB-lite"/>
    </source>
</evidence>
<dbReference type="Pfam" id="PF09428">
    <property type="entry name" value="DUF2011"/>
    <property type="match status" value="1"/>
</dbReference>